<sequence length="69" mass="8254">MYRGVGTVISARSKDWFQSPSSHERFTQYDHLLADNLIFDYFDFYHNSRCRPDNQSTVIEQYVLTPILY</sequence>
<evidence type="ECO:0000313" key="1">
    <source>
        <dbReference type="EMBL" id="QHB53131.1"/>
    </source>
</evidence>
<reference evidence="1 2" key="1">
    <citation type="submission" date="2019-12" db="EMBL/GenBank/DDBJ databases">
        <title>Lactobacillus hilgardii FLUB.</title>
        <authorList>
            <person name="Gustaw K."/>
        </authorList>
    </citation>
    <scope>NUCLEOTIDE SEQUENCE [LARGE SCALE GENOMIC DNA]</scope>
    <source>
        <strain evidence="1 2">FLUB</strain>
    </source>
</reference>
<accession>A0A6P1ECY3</accession>
<protein>
    <submittedName>
        <fullName evidence="1">Uncharacterized protein</fullName>
    </submittedName>
</protein>
<gene>
    <name evidence="1" type="ORF">GQR93_13495</name>
</gene>
<proteinExistence type="predicted"/>
<dbReference type="AlphaFoldDB" id="A0A6P1ECY3"/>
<dbReference type="EMBL" id="CP047121">
    <property type="protein sequence ID" value="QHB53131.1"/>
    <property type="molecule type" value="Genomic_DNA"/>
</dbReference>
<name>A0A6P1ECY3_LENHI</name>
<dbReference type="Proteomes" id="UP000465035">
    <property type="component" value="Chromosome"/>
</dbReference>
<organism evidence="1 2">
    <name type="scientific">Lentilactobacillus hilgardii</name>
    <name type="common">Lactobacillus hilgardii</name>
    <dbReference type="NCBI Taxonomy" id="1588"/>
    <lineage>
        <taxon>Bacteria</taxon>
        <taxon>Bacillati</taxon>
        <taxon>Bacillota</taxon>
        <taxon>Bacilli</taxon>
        <taxon>Lactobacillales</taxon>
        <taxon>Lactobacillaceae</taxon>
        <taxon>Lentilactobacillus</taxon>
    </lineage>
</organism>
<evidence type="ECO:0000313" key="2">
    <source>
        <dbReference type="Proteomes" id="UP000465035"/>
    </source>
</evidence>